<proteinExistence type="predicted"/>
<organism evidence="1 2">
    <name type="scientific">Armillaria solidipes</name>
    <dbReference type="NCBI Taxonomy" id="1076256"/>
    <lineage>
        <taxon>Eukaryota</taxon>
        <taxon>Fungi</taxon>
        <taxon>Dikarya</taxon>
        <taxon>Basidiomycota</taxon>
        <taxon>Agaricomycotina</taxon>
        <taxon>Agaricomycetes</taxon>
        <taxon>Agaricomycetidae</taxon>
        <taxon>Agaricales</taxon>
        <taxon>Marasmiineae</taxon>
        <taxon>Physalacriaceae</taxon>
        <taxon>Armillaria</taxon>
    </lineage>
</organism>
<dbReference type="EMBL" id="KZ293431">
    <property type="protein sequence ID" value="PBK68657.1"/>
    <property type="molecule type" value="Genomic_DNA"/>
</dbReference>
<dbReference type="Proteomes" id="UP000218334">
    <property type="component" value="Unassembled WGS sequence"/>
</dbReference>
<protein>
    <submittedName>
        <fullName evidence="1">Uncharacterized protein</fullName>
    </submittedName>
</protein>
<sequence>MAQNEPNSTKWRDVATTIATSTSPGTAANTVALAVVLWYSLPNIFPPLRSSSAITLLENAIKELADMYGEHKSILGDRASFATDLNKLQLAALELKEKHIQTSLNISWMSLPSRLSDEKYVWGIARERRREVVALKSRLELAIIEAKKGSLQAVLENQGAVDGLRGDRGIRLTNDASAHMMNMPAIKMIDKQDHCIPRRSFYDVVEARSSHKWSPEEKAARRAPVPTFVSHFSSPAYVTADERNSLKLAKTDRSLGCAGGLKKHAAADHAPIERSAQLRKDAISPGIVDLSWWAPSESKGRMAVAMTENVAEDHTQSFALSVNGGGQQRRRLLWWEGLGGGAVVLFCWGLLETAERRSTPADDEGADASLGRPWYSTVKWSQWCRAAKACCTIYTCIDEPLYNVASLEELIPFVRGNASRRTEMLPFAAR</sequence>
<gene>
    <name evidence="1" type="ORF">ARMSODRAFT_975557</name>
</gene>
<accession>A0A2H3BVR5</accession>
<name>A0A2H3BVR5_9AGAR</name>
<evidence type="ECO:0000313" key="2">
    <source>
        <dbReference type="Proteomes" id="UP000218334"/>
    </source>
</evidence>
<dbReference type="AlphaFoldDB" id="A0A2H3BVR5"/>
<reference evidence="2" key="1">
    <citation type="journal article" date="2017" name="Nat. Ecol. Evol.">
        <title>Genome expansion and lineage-specific genetic innovations in the forest pathogenic fungi Armillaria.</title>
        <authorList>
            <person name="Sipos G."/>
            <person name="Prasanna A.N."/>
            <person name="Walter M.C."/>
            <person name="O'Connor E."/>
            <person name="Balint B."/>
            <person name="Krizsan K."/>
            <person name="Kiss B."/>
            <person name="Hess J."/>
            <person name="Varga T."/>
            <person name="Slot J."/>
            <person name="Riley R."/>
            <person name="Boka B."/>
            <person name="Rigling D."/>
            <person name="Barry K."/>
            <person name="Lee J."/>
            <person name="Mihaltcheva S."/>
            <person name="LaButti K."/>
            <person name="Lipzen A."/>
            <person name="Waldron R."/>
            <person name="Moloney N.M."/>
            <person name="Sperisen C."/>
            <person name="Kredics L."/>
            <person name="Vagvoelgyi C."/>
            <person name="Patrignani A."/>
            <person name="Fitzpatrick D."/>
            <person name="Nagy I."/>
            <person name="Doyle S."/>
            <person name="Anderson J.B."/>
            <person name="Grigoriev I.V."/>
            <person name="Gueldener U."/>
            <person name="Muensterkoetter M."/>
            <person name="Nagy L.G."/>
        </authorList>
    </citation>
    <scope>NUCLEOTIDE SEQUENCE [LARGE SCALE GENOMIC DNA]</scope>
    <source>
        <strain evidence="2">28-4</strain>
    </source>
</reference>
<keyword evidence="2" id="KW-1185">Reference proteome</keyword>
<evidence type="ECO:0000313" key="1">
    <source>
        <dbReference type="EMBL" id="PBK68657.1"/>
    </source>
</evidence>